<evidence type="ECO:0000313" key="3">
    <source>
        <dbReference type="Proteomes" id="UP000007127"/>
    </source>
</evidence>
<proteinExistence type="predicted"/>
<dbReference type="EMBL" id="CP004389">
    <property type="protein sequence ID" value="AJD54383.1"/>
    <property type="molecule type" value="Genomic_DNA"/>
</dbReference>
<keyword evidence="1" id="KW-0472">Membrane</keyword>
<sequence length="83" mass="9261">MDEKGTSSERYFDVGVLPSGNELRASSRAIHRQHVLSGILVSCLLILFFFNAARWFFQPAPKIWLTGPECTYAGPIEATDVTE</sequence>
<organism evidence="2 3">
    <name type="scientific">Thalassospira xiamenensis M-5 = DSM 17429</name>
    <dbReference type="NCBI Taxonomy" id="1123366"/>
    <lineage>
        <taxon>Bacteria</taxon>
        <taxon>Pseudomonadati</taxon>
        <taxon>Pseudomonadota</taxon>
        <taxon>Alphaproteobacteria</taxon>
        <taxon>Rhodospirillales</taxon>
        <taxon>Thalassospiraceae</taxon>
        <taxon>Thalassospira</taxon>
    </lineage>
</organism>
<protein>
    <submittedName>
        <fullName evidence="2">Uncharacterized protein</fullName>
    </submittedName>
</protein>
<dbReference type="Proteomes" id="UP000007127">
    <property type="component" value="Plasmid"/>
</dbReference>
<keyword evidence="2" id="KW-0614">Plasmid</keyword>
<geneLocation type="plasmid" evidence="3"/>
<name>A0AB72ULC7_9PROT</name>
<dbReference type="KEGG" id="txi:TH3_21553"/>
<gene>
    <name evidence="2" type="ORF">TH3_21553</name>
</gene>
<evidence type="ECO:0000256" key="1">
    <source>
        <dbReference type="SAM" id="Phobius"/>
    </source>
</evidence>
<keyword evidence="1" id="KW-0812">Transmembrane</keyword>
<keyword evidence="1" id="KW-1133">Transmembrane helix</keyword>
<feature type="transmembrane region" description="Helical" evidence="1">
    <location>
        <begin position="35"/>
        <end position="57"/>
    </location>
</feature>
<accession>A0AB72ULC7</accession>
<evidence type="ECO:0000313" key="2">
    <source>
        <dbReference type="EMBL" id="AJD54383.1"/>
    </source>
</evidence>
<reference evidence="2 3" key="1">
    <citation type="journal article" date="2012" name="J. Bacteriol.">
        <title>Genome sequence of Thalassospira xiamenensis type strain M-5.</title>
        <authorList>
            <person name="Lai Q."/>
            <person name="Shao Z."/>
        </authorList>
    </citation>
    <scope>NUCLEOTIDE SEQUENCE [LARGE SCALE GENOMIC DNA]</scope>
    <source>
        <strain evidence="2 3">M-5</strain>
    </source>
</reference>
<dbReference type="AlphaFoldDB" id="A0AB72ULC7"/>